<evidence type="ECO:0000256" key="2">
    <source>
        <dbReference type="SAM" id="MobiDB-lite"/>
    </source>
</evidence>
<evidence type="ECO:0000313" key="5">
    <source>
        <dbReference type="Proteomes" id="UP000092666"/>
    </source>
</evidence>
<gene>
    <name evidence="4" type="ORF">I316_02947</name>
</gene>
<organism evidence="4 5">
    <name type="scientific">Kwoniella heveanensis BCC8398</name>
    <dbReference type="NCBI Taxonomy" id="1296120"/>
    <lineage>
        <taxon>Eukaryota</taxon>
        <taxon>Fungi</taxon>
        <taxon>Dikarya</taxon>
        <taxon>Basidiomycota</taxon>
        <taxon>Agaricomycotina</taxon>
        <taxon>Tremellomycetes</taxon>
        <taxon>Tremellales</taxon>
        <taxon>Cryptococcaceae</taxon>
        <taxon>Kwoniella</taxon>
    </lineage>
</organism>
<feature type="domain" description="BRCT" evidence="3">
    <location>
        <begin position="426"/>
        <end position="517"/>
    </location>
</feature>
<dbReference type="GO" id="GO:0007095">
    <property type="term" value="P:mitotic G2 DNA damage checkpoint signaling"/>
    <property type="evidence" value="ECO:0007669"/>
    <property type="project" value="TreeGrafter"/>
</dbReference>
<accession>A0A1B9GWI3</accession>
<evidence type="ECO:0000256" key="1">
    <source>
        <dbReference type="ARBA" id="ARBA00022737"/>
    </source>
</evidence>
<dbReference type="AlphaFoldDB" id="A0A1B9GWI3"/>
<dbReference type="SUPFAM" id="SSF52113">
    <property type="entry name" value="BRCT domain"/>
    <property type="match status" value="4"/>
</dbReference>
<feature type="compositionally biased region" description="Polar residues" evidence="2">
    <location>
        <begin position="854"/>
        <end position="864"/>
    </location>
</feature>
<keyword evidence="1" id="KW-0677">Repeat</keyword>
<feature type="region of interest" description="Disordered" evidence="2">
    <location>
        <begin position="1"/>
        <end position="43"/>
    </location>
</feature>
<feature type="region of interest" description="Disordered" evidence="2">
    <location>
        <begin position="653"/>
        <end position="744"/>
    </location>
</feature>
<dbReference type="PROSITE" id="PS50172">
    <property type="entry name" value="BRCT"/>
    <property type="match status" value="4"/>
</dbReference>
<feature type="domain" description="BRCT" evidence="3">
    <location>
        <begin position="71"/>
        <end position="142"/>
    </location>
</feature>
<feature type="compositionally biased region" description="Polar residues" evidence="2">
    <location>
        <begin position="337"/>
        <end position="346"/>
    </location>
</feature>
<feature type="compositionally biased region" description="Basic residues" evidence="2">
    <location>
        <begin position="843"/>
        <end position="852"/>
    </location>
</feature>
<keyword evidence="5" id="KW-1185">Reference proteome</keyword>
<reference evidence="4 5" key="1">
    <citation type="submission" date="2013-07" db="EMBL/GenBank/DDBJ databases">
        <title>The Genome Sequence of Cryptococcus heveanensis BCC8398.</title>
        <authorList>
            <consortium name="The Broad Institute Genome Sequencing Platform"/>
            <person name="Cuomo C."/>
            <person name="Litvintseva A."/>
            <person name="Chen Y."/>
            <person name="Heitman J."/>
            <person name="Sun S."/>
            <person name="Springer D."/>
            <person name="Dromer F."/>
            <person name="Young S.K."/>
            <person name="Zeng Q."/>
            <person name="Gargeya S."/>
            <person name="Fitzgerald M."/>
            <person name="Abouelleil A."/>
            <person name="Alvarado L."/>
            <person name="Berlin A.M."/>
            <person name="Chapman S.B."/>
            <person name="Dewar J."/>
            <person name="Goldberg J."/>
            <person name="Griggs A."/>
            <person name="Gujja S."/>
            <person name="Hansen M."/>
            <person name="Howarth C."/>
            <person name="Imamovic A."/>
            <person name="Larimer J."/>
            <person name="McCowan C."/>
            <person name="Murphy C."/>
            <person name="Pearson M."/>
            <person name="Priest M."/>
            <person name="Roberts A."/>
            <person name="Saif S."/>
            <person name="Shea T."/>
            <person name="Sykes S."/>
            <person name="Wortman J."/>
            <person name="Nusbaum C."/>
            <person name="Birren B."/>
        </authorList>
    </citation>
    <scope>NUCLEOTIDE SEQUENCE [LARGE SCALE GENOMIC DNA]</scope>
    <source>
        <strain evidence="4 5">BCC8398</strain>
    </source>
</reference>
<dbReference type="GO" id="GO:0033314">
    <property type="term" value="P:mitotic DNA replication checkpoint signaling"/>
    <property type="evidence" value="ECO:0007669"/>
    <property type="project" value="TreeGrafter"/>
</dbReference>
<dbReference type="InterPro" id="IPR059215">
    <property type="entry name" value="BRCT2_TopBP1-like"/>
</dbReference>
<proteinExistence type="predicted"/>
<dbReference type="Pfam" id="PF00533">
    <property type="entry name" value="BRCT"/>
    <property type="match status" value="1"/>
</dbReference>
<feature type="region of interest" description="Disordered" evidence="2">
    <location>
        <begin position="795"/>
        <end position="930"/>
    </location>
</feature>
<evidence type="ECO:0000313" key="4">
    <source>
        <dbReference type="EMBL" id="OCF35397.1"/>
    </source>
</evidence>
<dbReference type="GO" id="GO:0006270">
    <property type="term" value="P:DNA replication initiation"/>
    <property type="evidence" value="ECO:0007669"/>
    <property type="project" value="TreeGrafter"/>
</dbReference>
<dbReference type="OrthoDB" id="251770at2759"/>
<sequence>MNRRGHLSTKIPQVKLRPAPAPNNGAGGGSSSARGGKNREASPLNMMDEEIMRRALADAEDEETSTAALRRNSRPWKGIVITFTGVENKPQLTALAKELGAGVESALTVNVTHVVASGFGSAKYLYAVEHRLPTMMPSWIEDAHAQWLNGDELDNAADVEDHRLLPFTDLRIAMSGVEPLERRKQLIKYITANGGQYNKDLDRTCTHLISAKPTSEPRSSEKVKWALREIADLEARKRRGVRTDEEEMKIVYEEWIWDCVAYQGRWKEDYYDARKARRGGRVQADDVLNGTLGFNQVAEKKPPVDALSGGGDAVDNNEPAVMRKRKREGIDNLVNELVSTTGTGSKPENRRQEDCSTSSDRASKKPDTTTNGKPSLLHVSRSTSFANASNGGPSKPLPIPSATERTSSIPGTAQPPPGVIPGEQVGAKKFFEGLKFSHVIAEQCNALEDALRVHGGTVVSDEERRQGDRVDYIIVRLCSDIRPTLTAQDEGTVVITECWVEGCCFEERLLSPDKHIVFRPLPAPMPISGASNLIVHLSGFSAENNVYMRRLLRAIGGTLSIKLNKQTTHLVSVLNSGQKVEKAREWGVKVMKESWLIAMARSGAIEQEDGHRWLPGFAATGPTHAGLTRRLGQTADLTANMSTMSELPDAADYARRPAASSFTSTTNHPKPDASQLGVTVSPSRMLKPSPTHIGDGSTSSIGGGGGGSRTTTTTSILRENVLSPPKAETQRLLNSADPGLSLADPETKDKIARYASAPANANTARAQSELTAPPVPILSSGEGLEKAASMSSLALPAGPGTGADPSVGASLGLGSSSKGKEMTEVLRQLAEKETAAPGSTKGRVVRRSRPSARIKNNSTRSPMHSLSPAASRYSLSPIKPSDTASASRFQSHQPSPAPDDELGEGTSAVASGTGVDGAGAGAGVGVGEESVQVKYVDAASARERKKIMAMFEEPSVGDGREGKRRKR</sequence>
<dbReference type="SMART" id="SM00292">
    <property type="entry name" value="BRCT"/>
    <property type="match status" value="4"/>
</dbReference>
<dbReference type="CDD" id="cd17731">
    <property type="entry name" value="BRCT_TopBP1_rpt2_like"/>
    <property type="match status" value="2"/>
</dbReference>
<feature type="compositionally biased region" description="Low complexity" evidence="2">
    <location>
        <begin position="808"/>
        <end position="817"/>
    </location>
</feature>
<dbReference type="Proteomes" id="UP000092666">
    <property type="component" value="Unassembled WGS sequence"/>
</dbReference>
<feature type="compositionally biased region" description="Polar residues" evidence="2">
    <location>
        <begin position="380"/>
        <end position="392"/>
    </location>
</feature>
<dbReference type="PANTHER" id="PTHR13561:SF20">
    <property type="entry name" value="DNA TOPOISOMERASE 2-BINDING PROTEIN 1"/>
    <property type="match status" value="1"/>
</dbReference>
<feature type="compositionally biased region" description="Gly residues" evidence="2">
    <location>
        <begin position="914"/>
        <end position="926"/>
    </location>
</feature>
<dbReference type="InterPro" id="IPR036420">
    <property type="entry name" value="BRCT_dom_sf"/>
</dbReference>
<dbReference type="EMBL" id="KI669499">
    <property type="protein sequence ID" value="OCF35397.1"/>
    <property type="molecule type" value="Genomic_DNA"/>
</dbReference>
<protein>
    <recommendedName>
        <fullName evidence="3">BRCT domain-containing protein</fullName>
    </recommendedName>
</protein>
<feature type="compositionally biased region" description="Basic and acidic residues" evidence="2">
    <location>
        <begin position="818"/>
        <end position="834"/>
    </location>
</feature>
<feature type="region of interest" description="Disordered" evidence="2">
    <location>
        <begin position="299"/>
        <end position="418"/>
    </location>
</feature>
<evidence type="ECO:0000259" key="3">
    <source>
        <dbReference type="PROSITE" id="PS50172"/>
    </source>
</evidence>
<name>A0A1B9GWI3_9TREE</name>
<dbReference type="STRING" id="1296120.A0A1B9GWI3"/>
<feature type="compositionally biased region" description="Polar residues" evidence="2">
    <location>
        <begin position="882"/>
        <end position="894"/>
    </location>
</feature>
<feature type="domain" description="BRCT" evidence="3">
    <location>
        <begin position="531"/>
        <end position="596"/>
    </location>
</feature>
<dbReference type="InterPro" id="IPR001357">
    <property type="entry name" value="BRCT_dom"/>
</dbReference>
<feature type="domain" description="BRCT" evidence="3">
    <location>
        <begin position="162"/>
        <end position="273"/>
    </location>
</feature>
<dbReference type="Pfam" id="PF12738">
    <property type="entry name" value="PTCB-BRCT"/>
    <property type="match status" value="2"/>
</dbReference>
<dbReference type="PANTHER" id="PTHR13561">
    <property type="entry name" value="DNA REPLICATION REGULATOR DPB11-RELATED"/>
    <property type="match status" value="1"/>
</dbReference>
<reference evidence="5" key="2">
    <citation type="submission" date="2013-12" db="EMBL/GenBank/DDBJ databases">
        <title>Evolution of pathogenesis and genome organization in the Tremellales.</title>
        <authorList>
            <person name="Cuomo C."/>
            <person name="Litvintseva A."/>
            <person name="Heitman J."/>
            <person name="Chen Y."/>
            <person name="Sun S."/>
            <person name="Springer D."/>
            <person name="Dromer F."/>
            <person name="Young S."/>
            <person name="Zeng Q."/>
            <person name="Chapman S."/>
            <person name="Gujja S."/>
            <person name="Saif S."/>
            <person name="Birren B."/>
        </authorList>
    </citation>
    <scope>NUCLEOTIDE SEQUENCE [LARGE SCALE GENOMIC DNA]</scope>
    <source>
        <strain evidence="5">BCC8398</strain>
    </source>
</reference>
<dbReference type="Gene3D" id="3.40.50.10190">
    <property type="entry name" value="BRCT domain"/>
    <property type="match status" value="4"/>
</dbReference>